<dbReference type="Proteomes" id="UP001142055">
    <property type="component" value="Chromosome 2"/>
</dbReference>
<feature type="transmembrane region" description="Helical" evidence="2">
    <location>
        <begin position="12"/>
        <end position="30"/>
    </location>
</feature>
<evidence type="ECO:0000313" key="4">
    <source>
        <dbReference type="Proteomes" id="UP001142055"/>
    </source>
</evidence>
<feature type="compositionally biased region" description="Polar residues" evidence="1">
    <location>
        <begin position="147"/>
        <end position="163"/>
    </location>
</feature>
<reference evidence="3" key="1">
    <citation type="submission" date="2022-12" db="EMBL/GenBank/DDBJ databases">
        <title>Genome assemblies of Blomia tropicalis.</title>
        <authorList>
            <person name="Cui Y."/>
        </authorList>
    </citation>
    <scope>NUCLEOTIDE SEQUENCE</scope>
    <source>
        <tissue evidence="3">Adult mites</tissue>
    </source>
</reference>
<keyword evidence="4" id="KW-1185">Reference proteome</keyword>
<evidence type="ECO:0000256" key="1">
    <source>
        <dbReference type="SAM" id="MobiDB-lite"/>
    </source>
</evidence>
<feature type="compositionally biased region" description="Pro residues" evidence="1">
    <location>
        <begin position="188"/>
        <end position="226"/>
    </location>
</feature>
<feature type="compositionally biased region" description="Gly residues" evidence="1">
    <location>
        <begin position="132"/>
        <end position="143"/>
    </location>
</feature>
<feature type="compositionally biased region" description="Pro residues" evidence="1">
    <location>
        <begin position="233"/>
        <end position="254"/>
    </location>
</feature>
<keyword evidence="2" id="KW-1133">Transmembrane helix</keyword>
<organism evidence="3 4">
    <name type="scientific">Blomia tropicalis</name>
    <name type="common">Mite</name>
    <dbReference type="NCBI Taxonomy" id="40697"/>
    <lineage>
        <taxon>Eukaryota</taxon>
        <taxon>Metazoa</taxon>
        <taxon>Ecdysozoa</taxon>
        <taxon>Arthropoda</taxon>
        <taxon>Chelicerata</taxon>
        <taxon>Arachnida</taxon>
        <taxon>Acari</taxon>
        <taxon>Acariformes</taxon>
        <taxon>Sarcoptiformes</taxon>
        <taxon>Astigmata</taxon>
        <taxon>Glycyphagoidea</taxon>
        <taxon>Echimyopodidae</taxon>
        <taxon>Blomia</taxon>
    </lineage>
</organism>
<feature type="region of interest" description="Disordered" evidence="1">
    <location>
        <begin position="304"/>
        <end position="349"/>
    </location>
</feature>
<feature type="compositionally biased region" description="Polar residues" evidence="1">
    <location>
        <begin position="171"/>
        <end position="183"/>
    </location>
</feature>
<dbReference type="EMBL" id="JAPWDV010000002">
    <property type="protein sequence ID" value="KAJ6221129.1"/>
    <property type="molecule type" value="Genomic_DNA"/>
</dbReference>
<protein>
    <submittedName>
        <fullName evidence="3">Uncharacterized protein</fullName>
    </submittedName>
</protein>
<comment type="caution">
    <text evidence="3">The sequence shown here is derived from an EMBL/GenBank/DDBJ whole genome shotgun (WGS) entry which is preliminary data.</text>
</comment>
<keyword evidence="2" id="KW-0812">Transmembrane</keyword>
<accession>A0A9Q0M915</accession>
<dbReference type="AlphaFoldDB" id="A0A9Q0M915"/>
<evidence type="ECO:0000313" key="3">
    <source>
        <dbReference type="EMBL" id="KAJ6221129.1"/>
    </source>
</evidence>
<proteinExistence type="predicted"/>
<gene>
    <name evidence="3" type="ORF">RDWZM_006941</name>
</gene>
<evidence type="ECO:0000256" key="2">
    <source>
        <dbReference type="SAM" id="Phobius"/>
    </source>
</evidence>
<keyword evidence="2" id="KW-0472">Membrane</keyword>
<feature type="region of interest" description="Disordered" evidence="1">
    <location>
        <begin position="130"/>
        <end position="254"/>
    </location>
</feature>
<sequence length="631" mass="70001">MRTKFGSCRYHRPTHHLLLWIVLFNLWYIINRPDPIDSITITTVYAGKKKFKTYNLGIPFLPTMVKVLPNKFNLAFRSSRYIRPPKFKVEGSIPLKVPTIIMEKPPPYQKEEIININKVINLAGSDSSDNGYNGGGGGGGGGEQYAAASSNQINEPVQESSTDGGKISEIQDMNPSDSFANYQSISPSSPPPGMIPSPPEMIPPPPQGMIPPSPPGMIPPPTPGMIPPSSEMIPPPPQGMIPPPPPPGMIPPPSSGMMPFDMNSFPLSSHFLPIHPYMSNPFDTMPNWTPPSETVTIVDEFLNRKSSEPSSQSEKIRTKRSLNLVEPYHHHLRNGHTSSSSRSRSRSYVPSKVKYDSMVSPIHSSSSPYHFAYPGSMPIHSPFQPMPTQSYFVPSPMLFPPIHYQRNDIAKRNQNVEPESEISALSSEPHVSVIKPSIPETIPIQSEPMMVSTLSPEETIIPSQRIPSSVPMKINIGEHYNPNMVYMDETMIPNLEDAPLLESGNVPSLMNAPTVSTIPTETIAMESNQYPGYEQQSYEKPYDTGPDDFRITLNLSGVHGGKKLPYGTGRRIERFYEHLKKYEGNTIPVGLPPDQVAKFYSAHTFTNGMYVYKKSSARFIKPAKLLKLLLG</sequence>
<name>A0A9Q0M915_BLOTA</name>